<accession>A0A2R5FHJ9</accession>
<keyword evidence="6" id="KW-1185">Reference proteome</keyword>
<proteinExistence type="predicted"/>
<dbReference type="NCBIfam" id="TIGR02971">
    <property type="entry name" value="heterocyst_DevB"/>
    <property type="match status" value="1"/>
</dbReference>
<gene>
    <name evidence="5" type="ORF">NIES4072_17910</name>
</gene>
<evidence type="ECO:0000256" key="3">
    <source>
        <dbReference type="SAM" id="Coils"/>
    </source>
</evidence>
<organism evidence="5 6">
    <name type="scientific">Nostoc commune NIES-4072</name>
    <dbReference type="NCBI Taxonomy" id="2005467"/>
    <lineage>
        <taxon>Bacteria</taxon>
        <taxon>Bacillati</taxon>
        <taxon>Cyanobacteriota</taxon>
        <taxon>Cyanophyceae</taxon>
        <taxon>Nostocales</taxon>
        <taxon>Nostocaceae</taxon>
        <taxon>Nostoc</taxon>
    </lineage>
</organism>
<dbReference type="SUPFAM" id="SSF111369">
    <property type="entry name" value="HlyD-like secretion proteins"/>
    <property type="match status" value="3"/>
</dbReference>
<evidence type="ECO:0000313" key="6">
    <source>
        <dbReference type="Proteomes" id="UP000245124"/>
    </source>
</evidence>
<comment type="caution">
    <text evidence="5">The sequence shown here is derived from an EMBL/GenBank/DDBJ whole genome shotgun (WGS) entry which is preliminary data.</text>
</comment>
<dbReference type="PRINTS" id="PR01490">
    <property type="entry name" value="RTXTOXIND"/>
</dbReference>
<keyword evidence="4" id="KW-1133">Transmembrane helix</keyword>
<dbReference type="PANTHER" id="PTHR32347">
    <property type="entry name" value="EFFLUX SYSTEM COMPONENT YKNX-RELATED"/>
    <property type="match status" value="1"/>
</dbReference>
<dbReference type="Gene3D" id="2.40.30.170">
    <property type="match status" value="1"/>
</dbReference>
<evidence type="ECO:0000256" key="2">
    <source>
        <dbReference type="ARBA" id="ARBA00023054"/>
    </source>
</evidence>
<keyword evidence="4" id="KW-0812">Transmembrane</keyword>
<feature type="coiled-coil region" evidence="3">
    <location>
        <begin position="163"/>
        <end position="235"/>
    </location>
</feature>
<dbReference type="InterPro" id="IPR050465">
    <property type="entry name" value="UPF0194_transport"/>
</dbReference>
<keyword evidence="2 3" id="KW-0175">Coiled coil</keyword>
<dbReference type="GO" id="GO:0030313">
    <property type="term" value="C:cell envelope"/>
    <property type="evidence" value="ECO:0007669"/>
    <property type="project" value="UniProtKB-SubCell"/>
</dbReference>
<keyword evidence="4" id="KW-0472">Membrane</keyword>
<comment type="subcellular location">
    <subcellularLocation>
        <location evidence="1">Cell envelope</location>
    </subcellularLocation>
</comment>
<dbReference type="Proteomes" id="UP000245124">
    <property type="component" value="Unassembled WGS sequence"/>
</dbReference>
<dbReference type="EMBL" id="BDUD01000001">
    <property type="protein sequence ID" value="GBG18127.1"/>
    <property type="molecule type" value="Genomic_DNA"/>
</dbReference>
<evidence type="ECO:0000256" key="1">
    <source>
        <dbReference type="ARBA" id="ARBA00004196"/>
    </source>
</evidence>
<sequence length="431" mass="46782">MVRNSKLGYRTFPKSILRLSVGIGIIAFLSIGGISFYILKNWQNYANSEAQVPATQLPQLQTVTALGRIEPQGKVIKLSAAVSAEGSRVEKLLVKEGDRVKAGQVIAILNSSDRLQAELEEAQEQVKVAQANLNRTQAGAKPGEIAAQKAAIARLEAERQGDINAQAATIERFQAEVGNAQAEDERYQQLYQQGAISASQRDNKRLNLETAQKSLQEAQAQLNRTQSTSQQKIKEATATLDEIAEVPGVDIKAAQAEVNRTIAAMNLAKVNLKQAEVRSPQNGQVFEIHTHPGELISNDGIADIGQTNQMYVIAEVYESDIDKVRSGQQVRVFGDSLAIELQGIVDRKGLQVRRQNVINTDPANNIDNRVVEVHIRLDEASSQKAATLTNMQVKAVIELGIGNSELGIGLSYSPSPPAPIPHSPLPTPPFL</sequence>
<reference evidence="5 6" key="1">
    <citation type="submission" date="2017-06" db="EMBL/GenBank/DDBJ databases">
        <title>Genome sequencing of cyanobaciteial culture collection at National Institute for Environmental Studies (NIES).</title>
        <authorList>
            <person name="Hirose Y."/>
            <person name="Shimura Y."/>
            <person name="Fujisawa T."/>
            <person name="Nakamura Y."/>
            <person name="Kawachi M."/>
        </authorList>
    </citation>
    <scope>NUCLEOTIDE SEQUENCE [LARGE SCALE GENOMIC DNA]</scope>
    <source>
        <strain evidence="5 6">NIES-4072</strain>
    </source>
</reference>
<protein>
    <submittedName>
        <fullName evidence="5">HlyD family secretion protein</fullName>
    </submittedName>
</protein>
<dbReference type="InterPro" id="IPR014315">
    <property type="entry name" value="ABC_heterocyst_DevB"/>
</dbReference>
<dbReference type="Gene3D" id="2.40.50.100">
    <property type="match status" value="1"/>
</dbReference>
<dbReference type="PANTHER" id="PTHR32347:SF27">
    <property type="entry name" value="RND EFFLUX PUMP MEMBRANE FUSION PROTEIN BARREL-SANDWICH DOMAIN-CONTAINING PROTEIN"/>
    <property type="match status" value="1"/>
</dbReference>
<dbReference type="RefSeq" id="WP_181373942.1">
    <property type="nucleotide sequence ID" value="NZ_BDUD01000001.1"/>
</dbReference>
<feature type="transmembrane region" description="Helical" evidence="4">
    <location>
        <begin position="21"/>
        <end position="39"/>
    </location>
</feature>
<evidence type="ECO:0000313" key="5">
    <source>
        <dbReference type="EMBL" id="GBG18127.1"/>
    </source>
</evidence>
<name>A0A2R5FHJ9_NOSCO</name>
<dbReference type="AlphaFoldDB" id="A0A2R5FHJ9"/>
<dbReference type="Gene3D" id="1.10.287.470">
    <property type="entry name" value="Helix hairpin bin"/>
    <property type="match status" value="1"/>
</dbReference>
<evidence type="ECO:0000256" key="4">
    <source>
        <dbReference type="SAM" id="Phobius"/>
    </source>
</evidence>
<feature type="coiled-coil region" evidence="3">
    <location>
        <begin position="105"/>
        <end position="139"/>
    </location>
</feature>